<protein>
    <submittedName>
        <fullName evidence="1">Uncharacterized protein</fullName>
    </submittedName>
</protein>
<accession>A0A4Z1F845</accession>
<dbReference type="AlphaFoldDB" id="A0A4Z1F845"/>
<keyword evidence="2" id="KW-1185">Reference proteome</keyword>
<evidence type="ECO:0000313" key="1">
    <source>
        <dbReference type="EMBL" id="TGO19599.1"/>
    </source>
</evidence>
<dbReference type="OrthoDB" id="10505683at2759"/>
<dbReference type="Proteomes" id="UP000297777">
    <property type="component" value="Unassembled WGS sequence"/>
</dbReference>
<name>A0A4Z1F845_9HELO</name>
<sequence length="72" mass="7957">METLEAEISAMEPQRDNLLTLPNAHLPRCLKVQTSRADTNLHAAASGLTALKSFGQKDRQTLDARVAQLRSR</sequence>
<evidence type="ECO:0000313" key="2">
    <source>
        <dbReference type="Proteomes" id="UP000297777"/>
    </source>
</evidence>
<comment type="caution">
    <text evidence="1">The sequence shown here is derived from an EMBL/GenBank/DDBJ whole genome shotgun (WGS) entry which is preliminary data.</text>
</comment>
<gene>
    <name evidence="1" type="ORF">BTUL_0003g00530</name>
</gene>
<organism evidence="1 2">
    <name type="scientific">Botrytis tulipae</name>
    <dbReference type="NCBI Taxonomy" id="87230"/>
    <lineage>
        <taxon>Eukaryota</taxon>
        <taxon>Fungi</taxon>
        <taxon>Dikarya</taxon>
        <taxon>Ascomycota</taxon>
        <taxon>Pezizomycotina</taxon>
        <taxon>Leotiomycetes</taxon>
        <taxon>Helotiales</taxon>
        <taxon>Sclerotiniaceae</taxon>
        <taxon>Botrytis</taxon>
    </lineage>
</organism>
<reference evidence="1 2" key="1">
    <citation type="submission" date="2017-12" db="EMBL/GenBank/DDBJ databases">
        <title>Comparative genomics of Botrytis spp.</title>
        <authorList>
            <person name="Valero-Jimenez C.A."/>
            <person name="Tapia P."/>
            <person name="Veloso J."/>
            <person name="Silva-Moreno E."/>
            <person name="Staats M."/>
            <person name="Valdes J.H."/>
            <person name="Van Kan J.A.L."/>
        </authorList>
    </citation>
    <scope>NUCLEOTIDE SEQUENCE [LARGE SCALE GENOMIC DNA]</scope>
    <source>
        <strain evidence="1 2">Bt9001</strain>
    </source>
</reference>
<proteinExistence type="predicted"/>
<dbReference type="EMBL" id="PQXH01000003">
    <property type="protein sequence ID" value="TGO19599.1"/>
    <property type="molecule type" value="Genomic_DNA"/>
</dbReference>